<dbReference type="SUPFAM" id="SSF144232">
    <property type="entry name" value="HIT/MYND zinc finger-like"/>
    <property type="match status" value="1"/>
</dbReference>
<dbReference type="Proteomes" id="UP000266841">
    <property type="component" value="Unassembled WGS sequence"/>
</dbReference>
<sequence length="214" mass="23248">MCSKVSLFPAGAVRWRGPASTPAHPHDGKAERANERTCGRIGGWRRRYGCQTLNRSALVLVRAPTNFPRPAAAAAAPTSAVSATAGFHLLSTVLVHVRLVHRALAPTLTRLSADHKDLGPRSTMSCVPVGVPVVDDGTEICANCGKQGSDTVKLKNCTACRLVKYCGVDCQRAHRKQHKKACKQRAAELKDEQLYYTEEDDGRDADDDDSDDER</sequence>
<dbReference type="PROSITE" id="PS50865">
    <property type="entry name" value="ZF_MYND_2"/>
    <property type="match status" value="1"/>
</dbReference>
<evidence type="ECO:0000256" key="1">
    <source>
        <dbReference type="ARBA" id="ARBA00022723"/>
    </source>
</evidence>
<organism evidence="7 8">
    <name type="scientific">Thalassiosira oceanica</name>
    <name type="common">Marine diatom</name>
    <dbReference type="NCBI Taxonomy" id="159749"/>
    <lineage>
        <taxon>Eukaryota</taxon>
        <taxon>Sar</taxon>
        <taxon>Stramenopiles</taxon>
        <taxon>Ochrophyta</taxon>
        <taxon>Bacillariophyta</taxon>
        <taxon>Coscinodiscophyceae</taxon>
        <taxon>Thalassiosirophycidae</taxon>
        <taxon>Thalassiosirales</taxon>
        <taxon>Thalassiosiraceae</taxon>
        <taxon>Thalassiosira</taxon>
    </lineage>
</organism>
<keyword evidence="8" id="KW-1185">Reference proteome</keyword>
<proteinExistence type="predicted"/>
<feature type="compositionally biased region" description="Acidic residues" evidence="5">
    <location>
        <begin position="197"/>
        <end position="214"/>
    </location>
</feature>
<dbReference type="GO" id="GO:0008270">
    <property type="term" value="F:zinc ion binding"/>
    <property type="evidence" value="ECO:0007669"/>
    <property type="project" value="UniProtKB-KW"/>
</dbReference>
<keyword evidence="2 4" id="KW-0863">Zinc-finger</keyword>
<protein>
    <recommendedName>
        <fullName evidence="6">MYND-type domain-containing protein</fullName>
    </recommendedName>
</protein>
<evidence type="ECO:0000256" key="3">
    <source>
        <dbReference type="ARBA" id="ARBA00022833"/>
    </source>
</evidence>
<dbReference type="InterPro" id="IPR002893">
    <property type="entry name" value="Znf_MYND"/>
</dbReference>
<gene>
    <name evidence="7" type="ORF">THAOC_22041</name>
</gene>
<reference evidence="7 8" key="1">
    <citation type="journal article" date="2012" name="Genome Biol.">
        <title>Genome and low-iron response of an oceanic diatom adapted to chronic iron limitation.</title>
        <authorList>
            <person name="Lommer M."/>
            <person name="Specht M."/>
            <person name="Roy A.S."/>
            <person name="Kraemer L."/>
            <person name="Andreson R."/>
            <person name="Gutowska M.A."/>
            <person name="Wolf J."/>
            <person name="Bergner S.V."/>
            <person name="Schilhabel M.B."/>
            <person name="Klostermeier U.C."/>
            <person name="Beiko R.G."/>
            <person name="Rosenstiel P."/>
            <person name="Hippler M."/>
            <person name="Laroche J."/>
        </authorList>
    </citation>
    <scope>NUCLEOTIDE SEQUENCE [LARGE SCALE GENOMIC DNA]</scope>
    <source>
        <strain evidence="7 8">CCMP1005</strain>
    </source>
</reference>
<evidence type="ECO:0000313" key="8">
    <source>
        <dbReference type="Proteomes" id="UP000266841"/>
    </source>
</evidence>
<name>K0SA95_THAOC</name>
<feature type="domain" description="MYND-type" evidence="6">
    <location>
        <begin position="141"/>
        <end position="182"/>
    </location>
</feature>
<dbReference type="Gene3D" id="6.10.140.2220">
    <property type="match status" value="1"/>
</dbReference>
<keyword evidence="1" id="KW-0479">Metal-binding</keyword>
<dbReference type="eggNOG" id="ENOG502SE8Q">
    <property type="taxonomic scope" value="Eukaryota"/>
</dbReference>
<evidence type="ECO:0000313" key="7">
    <source>
        <dbReference type="EMBL" id="EJK57876.1"/>
    </source>
</evidence>
<evidence type="ECO:0000256" key="2">
    <source>
        <dbReference type="ARBA" id="ARBA00022771"/>
    </source>
</evidence>
<evidence type="ECO:0000256" key="5">
    <source>
        <dbReference type="SAM" id="MobiDB-lite"/>
    </source>
</evidence>
<dbReference type="PROSITE" id="PS01360">
    <property type="entry name" value="ZF_MYND_1"/>
    <property type="match status" value="1"/>
</dbReference>
<evidence type="ECO:0000256" key="4">
    <source>
        <dbReference type="PROSITE-ProRule" id="PRU00134"/>
    </source>
</evidence>
<dbReference type="AlphaFoldDB" id="K0SA95"/>
<evidence type="ECO:0000259" key="6">
    <source>
        <dbReference type="PROSITE" id="PS50865"/>
    </source>
</evidence>
<dbReference type="OrthoDB" id="45756at2759"/>
<dbReference type="EMBL" id="AGNL01026816">
    <property type="protein sequence ID" value="EJK57876.1"/>
    <property type="molecule type" value="Genomic_DNA"/>
</dbReference>
<keyword evidence="3" id="KW-0862">Zinc</keyword>
<dbReference type="Pfam" id="PF01753">
    <property type="entry name" value="zf-MYND"/>
    <property type="match status" value="1"/>
</dbReference>
<accession>K0SA95</accession>
<comment type="caution">
    <text evidence="7">The sequence shown here is derived from an EMBL/GenBank/DDBJ whole genome shotgun (WGS) entry which is preliminary data.</text>
</comment>
<feature type="region of interest" description="Disordered" evidence="5">
    <location>
        <begin position="193"/>
        <end position="214"/>
    </location>
</feature>